<keyword evidence="2" id="KW-0812">Transmembrane</keyword>
<dbReference type="EMBL" id="VBWN01000009">
    <property type="protein sequence ID" value="TLF39952.1"/>
    <property type="molecule type" value="Genomic_DNA"/>
</dbReference>
<dbReference type="RefSeq" id="WP_075760650.1">
    <property type="nucleotide sequence ID" value="NZ_CP074379.1"/>
</dbReference>
<comment type="caution">
    <text evidence="4">The sequence shown here is derived from an EMBL/GenBank/DDBJ whole genome shotgun (WGS) entry which is preliminary data.</text>
</comment>
<proteinExistence type="inferred from homology"/>
<dbReference type="Proteomes" id="UP000307781">
    <property type="component" value="Unassembled WGS sequence"/>
</dbReference>
<feature type="transmembrane region" description="Helical" evidence="2">
    <location>
        <begin position="143"/>
        <end position="164"/>
    </location>
</feature>
<dbReference type="GO" id="GO:0008237">
    <property type="term" value="F:metallopeptidase activity"/>
    <property type="evidence" value="ECO:0007669"/>
    <property type="project" value="UniProtKB-KW"/>
</dbReference>
<feature type="transmembrane region" description="Helical" evidence="2">
    <location>
        <begin position="73"/>
        <end position="94"/>
    </location>
</feature>
<protein>
    <submittedName>
        <fullName evidence="4">CPBP family intramembrane metalloprotease</fullName>
    </submittedName>
</protein>
<sequence length="255" mass="28840">MSDHKPKCFFWKAISVWLIAIGAMYLVDAFGEHIKLNFMLQNIYRGLVLFGILLLLNWLFIHQKVSWKPSLTIFKAVLLGIPTYLFVCYVTYIGSQQLHLDYNWPFAISVGLAAGPFEEYLCRGLLLGLLLKTFNRYSKVTQIWTAVLISSLLFGLLHAINLSYQSLNDTILQMISAGLGGVFYSAVYLRTGTILMAMIMHGLWDFILNLVRPTLFNIPVALTGAIVIADALGILISIFYLRKSKIHTIQLEKLT</sequence>
<dbReference type="GO" id="GO:0004175">
    <property type="term" value="F:endopeptidase activity"/>
    <property type="evidence" value="ECO:0007669"/>
    <property type="project" value="UniProtKB-ARBA"/>
</dbReference>
<dbReference type="GO" id="GO:0080120">
    <property type="term" value="P:CAAX-box protein maturation"/>
    <property type="evidence" value="ECO:0007669"/>
    <property type="project" value="UniProtKB-ARBA"/>
</dbReference>
<keyword evidence="4" id="KW-0645">Protease</keyword>
<keyword evidence="2" id="KW-1133">Transmembrane helix</keyword>
<comment type="similarity">
    <text evidence="1">Belongs to the UPF0177 family.</text>
</comment>
<evidence type="ECO:0000256" key="2">
    <source>
        <dbReference type="SAM" id="Phobius"/>
    </source>
</evidence>
<dbReference type="InterPro" id="IPR003675">
    <property type="entry name" value="Rce1/LyrA-like_dom"/>
</dbReference>
<keyword evidence="4" id="KW-0482">Metalloprotease</keyword>
<dbReference type="AlphaFoldDB" id="A0A5R8LRS5"/>
<dbReference type="PANTHER" id="PTHR39430:SF1">
    <property type="entry name" value="PROTEASE"/>
    <property type="match status" value="1"/>
</dbReference>
<evidence type="ECO:0000256" key="1">
    <source>
        <dbReference type="ARBA" id="ARBA00009067"/>
    </source>
</evidence>
<organism evidence="4 5">
    <name type="scientific">Lacticaseibacillus zeae</name>
    <name type="common">Lactobacillus zeae</name>
    <dbReference type="NCBI Taxonomy" id="57037"/>
    <lineage>
        <taxon>Bacteria</taxon>
        <taxon>Bacillati</taxon>
        <taxon>Bacillota</taxon>
        <taxon>Bacilli</taxon>
        <taxon>Lactobacillales</taxon>
        <taxon>Lactobacillaceae</taxon>
        <taxon>Lacticaseibacillus</taxon>
    </lineage>
</organism>
<dbReference type="Pfam" id="PF02517">
    <property type="entry name" value="Rce1-like"/>
    <property type="match status" value="1"/>
</dbReference>
<feature type="domain" description="CAAX prenyl protease 2/Lysostaphin resistance protein A-like" evidence="3">
    <location>
        <begin position="104"/>
        <end position="207"/>
    </location>
</feature>
<keyword evidence="2" id="KW-0472">Membrane</keyword>
<evidence type="ECO:0000313" key="4">
    <source>
        <dbReference type="EMBL" id="TLF39952.1"/>
    </source>
</evidence>
<accession>A0A5R8LRS5</accession>
<gene>
    <name evidence="4" type="ORF">FEI14_11490</name>
</gene>
<reference evidence="4 5" key="1">
    <citation type="submission" date="2019-05" db="EMBL/GenBank/DDBJ databases">
        <title>Genome-based reclassification of Lactobacillus casei as Lactobacillus casei subsp. casei. subsp.nov., description of Lactobacillus casei subsp. zeae subsp. nov., and emended description of Lactobacillus casei.</title>
        <authorList>
            <person name="Huang C.-H."/>
        </authorList>
    </citation>
    <scope>NUCLEOTIDE SEQUENCE [LARGE SCALE GENOMIC DNA]</scope>
    <source>
        <strain evidence="4 5">CRBIP24.58</strain>
    </source>
</reference>
<dbReference type="PANTHER" id="PTHR39430">
    <property type="entry name" value="MEMBRANE-ASSOCIATED PROTEASE-RELATED"/>
    <property type="match status" value="1"/>
</dbReference>
<keyword evidence="4" id="KW-0378">Hydrolase</keyword>
<dbReference type="GO" id="GO:0006508">
    <property type="term" value="P:proteolysis"/>
    <property type="evidence" value="ECO:0007669"/>
    <property type="project" value="UniProtKB-KW"/>
</dbReference>
<feature type="transmembrane region" description="Helical" evidence="2">
    <location>
        <begin position="43"/>
        <end position="61"/>
    </location>
</feature>
<feature type="transmembrane region" description="Helical" evidence="2">
    <location>
        <begin position="218"/>
        <end position="241"/>
    </location>
</feature>
<evidence type="ECO:0000259" key="3">
    <source>
        <dbReference type="Pfam" id="PF02517"/>
    </source>
</evidence>
<name>A0A5R8LRS5_LACZE</name>
<evidence type="ECO:0000313" key="5">
    <source>
        <dbReference type="Proteomes" id="UP000307781"/>
    </source>
</evidence>
<feature type="transmembrane region" description="Helical" evidence="2">
    <location>
        <begin position="9"/>
        <end position="31"/>
    </location>
</feature>